<dbReference type="AlphaFoldDB" id="A0A1M7PZJ3"/>
<dbReference type="InterPro" id="IPR025408">
    <property type="entry name" value="DUF4134"/>
</dbReference>
<evidence type="ECO:0000313" key="3">
    <source>
        <dbReference type="Proteomes" id="UP000184513"/>
    </source>
</evidence>
<accession>A0A1M7PZJ3</accession>
<keyword evidence="1" id="KW-1133">Transmembrane helix</keyword>
<keyword evidence="3" id="KW-1185">Reference proteome</keyword>
<name>A0A1M7PZJ3_9BACT</name>
<organism evidence="2 3">
    <name type="scientific">Cyclobacterium lianum</name>
    <dbReference type="NCBI Taxonomy" id="388280"/>
    <lineage>
        <taxon>Bacteria</taxon>
        <taxon>Pseudomonadati</taxon>
        <taxon>Bacteroidota</taxon>
        <taxon>Cytophagia</taxon>
        <taxon>Cytophagales</taxon>
        <taxon>Cyclobacteriaceae</taxon>
        <taxon>Cyclobacterium</taxon>
    </lineage>
</organism>
<keyword evidence="1" id="KW-0472">Membrane</keyword>
<protein>
    <submittedName>
        <fullName evidence="2">Uncharacterized protein</fullName>
    </submittedName>
</protein>
<proteinExistence type="predicted"/>
<dbReference type="Proteomes" id="UP000184513">
    <property type="component" value="Unassembled WGS sequence"/>
</dbReference>
<reference evidence="2 3" key="1">
    <citation type="submission" date="2016-11" db="EMBL/GenBank/DDBJ databases">
        <authorList>
            <person name="Jaros S."/>
            <person name="Januszkiewicz K."/>
            <person name="Wedrychowicz H."/>
        </authorList>
    </citation>
    <scope>NUCLEOTIDE SEQUENCE [LARGE SCALE GENOMIC DNA]</scope>
    <source>
        <strain evidence="2 3">CGMCC 1.6102</strain>
    </source>
</reference>
<dbReference type="STRING" id="388280.SAMN04488057_11263"/>
<gene>
    <name evidence="2" type="ORF">SAMN04488057_11263</name>
</gene>
<feature type="transmembrane region" description="Helical" evidence="1">
    <location>
        <begin position="47"/>
        <end position="66"/>
    </location>
</feature>
<dbReference type="OrthoDB" id="1029065at2"/>
<dbReference type="EMBL" id="FRCY01000012">
    <property type="protein sequence ID" value="SHN23126.1"/>
    <property type="molecule type" value="Genomic_DNA"/>
</dbReference>
<keyword evidence="1" id="KW-0812">Transmembrane</keyword>
<feature type="transmembrane region" description="Helical" evidence="1">
    <location>
        <begin position="78"/>
        <end position="101"/>
    </location>
</feature>
<evidence type="ECO:0000313" key="2">
    <source>
        <dbReference type="EMBL" id="SHN23126.1"/>
    </source>
</evidence>
<sequence>MKTSYLILAVTLFFLVGIRVSMAQTPPGIPEINEGKILMAQNFRALSSAILVLGALFGLLGGLRIYNNWQMGRRNIDMEVAGWLGACIFLSVLGIFLSALYQVPIA</sequence>
<dbReference type="RefSeq" id="WP_073096145.1">
    <property type="nucleotide sequence ID" value="NZ_FRCY01000012.1"/>
</dbReference>
<dbReference type="Pfam" id="PF13572">
    <property type="entry name" value="DUF4134"/>
    <property type="match status" value="1"/>
</dbReference>
<evidence type="ECO:0000256" key="1">
    <source>
        <dbReference type="SAM" id="Phobius"/>
    </source>
</evidence>